<sequence length="62" mass="7564">MIKNCYNRRKGEKDKRRKVEKDKTNYVCVYEQGFVATFSFLFFTNMIIIIKNECLNYVEKRV</sequence>
<dbReference type="PaxDb" id="73239-Q7RN49"/>
<evidence type="ECO:0000313" key="2">
    <source>
        <dbReference type="EMBL" id="EAA21381.1"/>
    </source>
</evidence>
<reference evidence="2 3" key="1">
    <citation type="journal article" date="2002" name="Nature">
        <title>Genome sequence and comparative analysis of the model rodent malaria parasite Plasmodium yoelii yoelii.</title>
        <authorList>
            <person name="Carlton J.M."/>
            <person name="Angiuoli S.V."/>
            <person name="Suh B.B."/>
            <person name="Kooij T.W."/>
            <person name="Pertea M."/>
            <person name="Silva J.C."/>
            <person name="Ermolaeva M.D."/>
            <person name="Allen J.E."/>
            <person name="Selengut J.D."/>
            <person name="Koo H.L."/>
            <person name="Peterson J.D."/>
            <person name="Pop M."/>
            <person name="Kosack D.S."/>
            <person name="Shumway M.F."/>
            <person name="Bidwell S.L."/>
            <person name="Shallom S.J."/>
            <person name="van Aken S.E."/>
            <person name="Riedmuller S.B."/>
            <person name="Feldblyum T.V."/>
            <person name="Cho J.K."/>
            <person name="Quackenbush J."/>
            <person name="Sedegah M."/>
            <person name="Shoaibi A."/>
            <person name="Cummings L.M."/>
            <person name="Florens L."/>
            <person name="Yates J.R."/>
            <person name="Raine J.D."/>
            <person name="Sinden R.E."/>
            <person name="Harris M.A."/>
            <person name="Cunningham D.A."/>
            <person name="Preiser P.R."/>
            <person name="Bergman L.W."/>
            <person name="Vaidya A.B."/>
            <person name="van Lin L.H."/>
            <person name="Janse C.J."/>
            <person name="Waters A.P."/>
            <person name="Smith H.O."/>
            <person name="White O.R."/>
            <person name="Salzberg S.L."/>
            <person name="Venter J.C."/>
            <person name="Fraser C.M."/>
            <person name="Hoffman S.L."/>
            <person name="Gardner M.J."/>
            <person name="Carucci D.J."/>
        </authorList>
    </citation>
    <scope>NUCLEOTIDE SEQUENCE [LARGE SCALE GENOMIC DNA]</scope>
    <source>
        <strain evidence="2 3">17XNL</strain>
    </source>
</reference>
<keyword evidence="1" id="KW-1133">Transmembrane helix</keyword>
<dbReference type="AlphaFoldDB" id="Q7RN49"/>
<dbReference type="EMBL" id="AABL01000540">
    <property type="protein sequence ID" value="EAA21381.1"/>
    <property type="molecule type" value="Genomic_DNA"/>
</dbReference>
<feature type="transmembrane region" description="Helical" evidence="1">
    <location>
        <begin position="26"/>
        <end position="50"/>
    </location>
</feature>
<dbReference type="InParanoid" id="Q7RN49"/>
<keyword evidence="1" id="KW-0812">Transmembrane</keyword>
<gene>
    <name evidence="2" type="ORF">PY01975</name>
</gene>
<dbReference type="Proteomes" id="UP000008553">
    <property type="component" value="Unassembled WGS sequence"/>
</dbReference>
<comment type="caution">
    <text evidence="2">The sequence shown here is derived from an EMBL/GenBank/DDBJ whole genome shotgun (WGS) entry which is preliminary data.</text>
</comment>
<proteinExistence type="predicted"/>
<protein>
    <submittedName>
        <fullName evidence="2">Uncharacterized protein</fullName>
    </submittedName>
</protein>
<evidence type="ECO:0000256" key="1">
    <source>
        <dbReference type="SAM" id="Phobius"/>
    </source>
</evidence>
<keyword evidence="3" id="KW-1185">Reference proteome</keyword>
<evidence type="ECO:0000313" key="3">
    <source>
        <dbReference type="Proteomes" id="UP000008553"/>
    </source>
</evidence>
<accession>Q7RN49</accession>
<name>Q7RN49_PLAYO</name>
<keyword evidence="1" id="KW-0472">Membrane</keyword>
<organism evidence="2 3">
    <name type="scientific">Plasmodium yoelii yoelii</name>
    <dbReference type="NCBI Taxonomy" id="73239"/>
    <lineage>
        <taxon>Eukaryota</taxon>
        <taxon>Sar</taxon>
        <taxon>Alveolata</taxon>
        <taxon>Apicomplexa</taxon>
        <taxon>Aconoidasida</taxon>
        <taxon>Haemosporida</taxon>
        <taxon>Plasmodiidae</taxon>
        <taxon>Plasmodium</taxon>
        <taxon>Plasmodium (Vinckeia)</taxon>
    </lineage>
</organism>